<dbReference type="InterPro" id="IPR013320">
    <property type="entry name" value="ConA-like_dom_sf"/>
</dbReference>
<feature type="transmembrane region" description="Helical" evidence="9">
    <location>
        <begin position="533"/>
        <end position="557"/>
    </location>
</feature>
<dbReference type="Pfam" id="PF01618">
    <property type="entry name" value="MotA_ExbB"/>
    <property type="match status" value="1"/>
</dbReference>
<evidence type="ECO:0000256" key="6">
    <source>
        <dbReference type="ARBA" id="ARBA00023136"/>
    </source>
</evidence>
<proteinExistence type="inferred from homology"/>
<dbReference type="InterPro" id="IPR018765">
    <property type="entry name" value="DUF2341"/>
</dbReference>
<keyword evidence="7" id="KW-1015">Disulfide bond</keyword>
<keyword evidence="5 9" id="KW-1133">Transmembrane helix</keyword>
<evidence type="ECO:0000256" key="7">
    <source>
        <dbReference type="ARBA" id="ARBA00023157"/>
    </source>
</evidence>
<evidence type="ECO:0000256" key="10">
    <source>
        <dbReference type="SAM" id="SignalP"/>
    </source>
</evidence>
<accession>A0A132F7T7</accession>
<dbReference type="GO" id="GO:0005886">
    <property type="term" value="C:plasma membrane"/>
    <property type="evidence" value="ECO:0007669"/>
    <property type="project" value="UniProtKB-SubCell"/>
</dbReference>
<evidence type="ECO:0000256" key="3">
    <source>
        <dbReference type="ARBA" id="ARBA00022692"/>
    </source>
</evidence>
<comment type="similarity">
    <text evidence="8">Belongs to the exbB/tolQ family.</text>
</comment>
<evidence type="ECO:0000256" key="4">
    <source>
        <dbReference type="ARBA" id="ARBA00022729"/>
    </source>
</evidence>
<keyword evidence="8" id="KW-0813">Transport</keyword>
<feature type="transmembrane region" description="Helical" evidence="9">
    <location>
        <begin position="494"/>
        <end position="527"/>
    </location>
</feature>
<comment type="caution">
    <text evidence="12">The sequence shown here is derived from an EMBL/GenBank/DDBJ whole genome shotgun (WGS) entry which is preliminary data.</text>
</comment>
<keyword evidence="2" id="KW-1003">Cell membrane</keyword>
<gene>
    <name evidence="12" type="ORF">WT57_06535</name>
</gene>
<feature type="domain" description="LamG-like jellyroll fold" evidence="11">
    <location>
        <begin position="203"/>
        <end position="333"/>
    </location>
</feature>
<reference evidence="12 13" key="1">
    <citation type="submission" date="2015-11" db="EMBL/GenBank/DDBJ databases">
        <title>Expanding the genomic diversity of Burkholderia species for the development of highly accurate diagnostics.</title>
        <authorList>
            <person name="Sahl J."/>
            <person name="Keim P."/>
            <person name="Wagner D."/>
        </authorList>
    </citation>
    <scope>NUCLEOTIDE SEQUENCE [LARGE SCALE GENOMIC DNA]</scope>
    <source>
        <strain evidence="12 13">MSMB574WGS</strain>
    </source>
</reference>
<dbReference type="PANTHER" id="PTHR30625:SF3">
    <property type="entry name" value="TOL-PAL SYSTEM PROTEIN TOLQ"/>
    <property type="match status" value="1"/>
</dbReference>
<keyword evidence="6 9" id="KW-0472">Membrane</keyword>
<evidence type="ECO:0000313" key="13">
    <source>
        <dbReference type="Proteomes" id="UP000061512"/>
    </source>
</evidence>
<dbReference type="InterPro" id="IPR002898">
    <property type="entry name" value="MotA_ExbB_proton_chnl"/>
</dbReference>
<organism evidence="12 13">
    <name type="scientific">Burkholderia pseudomultivorans</name>
    <dbReference type="NCBI Taxonomy" id="1207504"/>
    <lineage>
        <taxon>Bacteria</taxon>
        <taxon>Pseudomonadati</taxon>
        <taxon>Pseudomonadota</taxon>
        <taxon>Betaproteobacteria</taxon>
        <taxon>Burkholderiales</taxon>
        <taxon>Burkholderiaceae</taxon>
        <taxon>Burkholderia</taxon>
        <taxon>Burkholderia cepacia complex</taxon>
    </lineage>
</organism>
<name>A0A132F7T7_9BURK</name>
<dbReference type="SMART" id="SM00560">
    <property type="entry name" value="LamGL"/>
    <property type="match status" value="1"/>
</dbReference>
<evidence type="ECO:0000256" key="9">
    <source>
        <dbReference type="SAM" id="Phobius"/>
    </source>
</evidence>
<dbReference type="InterPro" id="IPR006558">
    <property type="entry name" value="LamG-like"/>
</dbReference>
<dbReference type="SUPFAM" id="SSF49899">
    <property type="entry name" value="Concanavalin A-like lectins/glucanases"/>
    <property type="match status" value="1"/>
</dbReference>
<feature type="signal peptide" evidence="10">
    <location>
        <begin position="1"/>
        <end position="22"/>
    </location>
</feature>
<evidence type="ECO:0000256" key="1">
    <source>
        <dbReference type="ARBA" id="ARBA00004651"/>
    </source>
</evidence>
<dbReference type="PANTHER" id="PTHR30625">
    <property type="entry name" value="PROTEIN TOLQ"/>
    <property type="match status" value="1"/>
</dbReference>
<evidence type="ECO:0000256" key="8">
    <source>
        <dbReference type="RuleBase" id="RU004057"/>
    </source>
</evidence>
<feature type="transmembrane region" description="Helical" evidence="9">
    <location>
        <begin position="376"/>
        <end position="396"/>
    </location>
</feature>
<dbReference type="GO" id="GO:0017038">
    <property type="term" value="P:protein import"/>
    <property type="evidence" value="ECO:0007669"/>
    <property type="project" value="TreeGrafter"/>
</dbReference>
<evidence type="ECO:0000313" key="12">
    <source>
        <dbReference type="EMBL" id="KWF72258.1"/>
    </source>
</evidence>
<comment type="subcellular location">
    <subcellularLocation>
        <location evidence="1">Cell membrane</location>
        <topology evidence="1">Multi-pass membrane protein</topology>
    </subcellularLocation>
    <subcellularLocation>
        <location evidence="8">Membrane</location>
        <topology evidence="8">Multi-pass membrane protein</topology>
    </subcellularLocation>
</comment>
<dbReference type="EMBL" id="LPJX01000001">
    <property type="protein sequence ID" value="KWF72258.1"/>
    <property type="molecule type" value="Genomic_DNA"/>
</dbReference>
<evidence type="ECO:0000256" key="2">
    <source>
        <dbReference type="ARBA" id="ARBA00022475"/>
    </source>
</evidence>
<evidence type="ECO:0000259" key="11">
    <source>
        <dbReference type="SMART" id="SM00560"/>
    </source>
</evidence>
<sequence length="598" mass="62985">MKRVLFLLMAVMLGVLPGIANAWWQNDWSYRKAITIDAGPKGANLTESAGRVPLLIRLHSGNFQFDGVADNGADIRFVAADDKTPLNYHIEQYDPMLGVALIWVAIPQLQAGASQSIWMYYGNKKAPDGGKPAETFDADYTLVYHFNGASGVPPKDATAYGNNAQNAPFKTIEDGIVGKGAQFDGGSALTLPASPSLNVAAGGSFTFSAWVKPSALGPNALLYSRRDGANALLIGLDNGVPFAQVDGGAAPVRTPGAAPVAANQWTYLAVTADGKNLTVYANGKQVAQVAATLPALTGAAAIGADVAGAPAGFAGYTGAIDELRLSKIARSPVAIAVDALAQGSESKLVAYGNDEKQSGFGFGYFGVIVQSVTVDAWVVITILLAMAAVSWVVMWSKARYVGTVDKANQFFVQRFREVAGRHLVGLAHVDENSAEGRRLYQSSLYRLYRAGVHEIHSRVDGNGRTVITTESIEAIRASMDATLVRENQRLSKSMVLLTIAISGGPFLGLLGTVVGVMITFAAIAAAGDVNVNAIAPGIAAALLATVTGLFVAIPALFGYNYLLIRNKNVTANMQVFVDEFVTRLAEAHRAPDHAVLAD</sequence>
<keyword evidence="3 9" id="KW-0812">Transmembrane</keyword>
<protein>
    <submittedName>
        <fullName evidence="12">Biopolymer transporter ExbB</fullName>
    </submittedName>
</protein>
<keyword evidence="8" id="KW-0653">Protein transport</keyword>
<dbReference type="AlphaFoldDB" id="A0A132F7T7"/>
<dbReference type="Proteomes" id="UP000061512">
    <property type="component" value="Unassembled WGS sequence"/>
</dbReference>
<dbReference type="Gene3D" id="2.60.120.200">
    <property type="match status" value="1"/>
</dbReference>
<keyword evidence="4 10" id="KW-0732">Signal</keyword>
<dbReference type="InterPro" id="IPR050790">
    <property type="entry name" value="ExbB/TolQ_transport"/>
</dbReference>
<feature type="chain" id="PRO_5007799771" evidence="10">
    <location>
        <begin position="23"/>
        <end position="598"/>
    </location>
</feature>
<evidence type="ECO:0000256" key="5">
    <source>
        <dbReference type="ARBA" id="ARBA00022989"/>
    </source>
</evidence>
<dbReference type="Pfam" id="PF10102">
    <property type="entry name" value="DUF2341"/>
    <property type="match status" value="1"/>
</dbReference>
<dbReference type="Pfam" id="PF13385">
    <property type="entry name" value="Laminin_G_3"/>
    <property type="match status" value="1"/>
</dbReference>